<dbReference type="Pfam" id="PF25435">
    <property type="entry name" value="PalB_C"/>
    <property type="match status" value="2"/>
</dbReference>
<feature type="region of interest" description="Disordered" evidence="7">
    <location>
        <begin position="941"/>
        <end position="984"/>
    </location>
</feature>
<evidence type="ECO:0000256" key="1">
    <source>
        <dbReference type="ARBA" id="ARBA00010193"/>
    </source>
</evidence>
<dbReference type="InterPro" id="IPR022683">
    <property type="entry name" value="Calpain_III"/>
</dbReference>
<comment type="similarity">
    <text evidence="1">Belongs to the peptidase C2 family. PalB/RIM13 subfamily.</text>
</comment>
<keyword evidence="10" id="KW-1185">Reference proteome</keyword>
<keyword evidence="4 6" id="KW-0788">Thiol protease</keyword>
<dbReference type="RefSeq" id="XP_009851092.1">
    <property type="nucleotide sequence ID" value="XM_009852790.1"/>
</dbReference>
<evidence type="ECO:0000256" key="7">
    <source>
        <dbReference type="SAM" id="MobiDB-lite"/>
    </source>
</evidence>
<dbReference type="InterPro" id="IPR022684">
    <property type="entry name" value="Calpain_cysteine_protease"/>
</dbReference>
<dbReference type="HOGENOM" id="CLU_006770_1_0_1"/>
<evidence type="ECO:0000256" key="3">
    <source>
        <dbReference type="ARBA" id="ARBA00022801"/>
    </source>
</evidence>
<dbReference type="InterPro" id="IPR036213">
    <property type="entry name" value="Calpain_III_sf"/>
</dbReference>
<sequence length="984" mass="106812">MFGFHGQELNIRCAGVDAKDGWTFAAAKNHIKAASPVSASGSSIHEVVVWGPVTFRKIYLEHERRLAESHGQEALKHAIAAAEIYMRAAGKAANPKDRNRLQRKCSDLIALGERLKANAKSAATSARSPVPESTRTLTIAEKTLLLKSSKLHGNIFPPWEKTPASDEFAASKAADGCYTDHSPFTLSPEQQDIFAGWKRPHEIFMDVPERGADVFMTATESIDLGQDLATDCSVVASLCAAVRQFGPRTGSLLSSLMYPYDDDVKRPAVSQNGKYIFRMYFNGCWRKVLIDDRLPTSSSERTLYVVDRRNPYLIWPALIEKAYLKIRGGYDFPGSNSGTDLHALTGWIPEQIFLQTDDIELNETWSRIKTAYEQGNALVTLGTGKLSREEERTLGLVREHDYAVLDLRNDGNNRLFLVKNPWRDSLVWTGVGSTATSSTDRSGSPEESMSNTFWMTFEDVLQHFDSLYVNWSPSLFRFRQDHHFTWTIPPKAEELVFTQNPQYSILSHTGSPVWVLLNRHWQDSELDILRERKQEHDFHQPLKSLGYMSLSLFASHPPGTRIPLSEGSHHALHQGPYVDSPNTLLRYSPTPGVAQTLVIAQSDLPLPSYSFTLSFFSNSPLTISPASDPLPYNETITGAWTRRTAGGSTVYPSYVTNPQYALTLTRPSPLSLVLSTERADNLPVHIAVLYSNGGQRVTAVVGRDLICSSAEYQRGCTFASTLPSSNTSNTSVASNNHGHTSSLIDPGTYTIVLSTYEPGQTGRYSLRVSAACPFTVEPILSDAAGRLRTPAPSPATVRQGEGRVRARVDVARLTRASVLARSVKTGSTTQKTAMVRVALELGTIEGRKRVLASTASGGGGELAASLSNLSLSERLGGIGGIGAGHIHGGQGTTEGDGYSAKGEFADASLGLRTKEVDLDPDVIRVYGGLWLVVEQIGGGGQGHVTEGSDDDGGGGGGGGGGGVHVEISSDGVVSIGEWEAANED</sequence>
<accession>F8MMZ9</accession>
<reference evidence="10" key="1">
    <citation type="journal article" date="2011" name="Genetics">
        <title>Massive changes in genome architecture accompany the transition to self-fertility in the filamentous fungus Neurospora tetrasperma.</title>
        <authorList>
            <person name="Ellison C.E."/>
            <person name="Stajich J.E."/>
            <person name="Jacobson D.J."/>
            <person name="Natvig D.O."/>
            <person name="Lapidus A."/>
            <person name="Foster B."/>
            <person name="Aerts A."/>
            <person name="Riley R."/>
            <person name="Lindquist E.A."/>
            <person name="Grigoriev I.V."/>
            <person name="Taylor J.W."/>
        </authorList>
    </citation>
    <scope>NUCLEOTIDE SEQUENCE [LARGE SCALE GENOMIC DNA]</scope>
    <source>
        <strain evidence="10">FGSC 2508 / P0657</strain>
    </source>
</reference>
<keyword evidence="3 6" id="KW-0378">Hydrolase</keyword>
<proteinExistence type="inferred from homology"/>
<dbReference type="Proteomes" id="UP000008065">
    <property type="component" value="Unassembled WGS sequence"/>
</dbReference>
<feature type="domain" description="Calpain catalytic" evidence="8">
    <location>
        <begin position="156"/>
        <end position="473"/>
    </location>
</feature>
<dbReference type="Gene3D" id="2.60.120.380">
    <property type="match status" value="1"/>
</dbReference>
<dbReference type="SUPFAM" id="SSF54001">
    <property type="entry name" value="Cysteine proteinases"/>
    <property type="match status" value="1"/>
</dbReference>
<dbReference type="InterPro" id="IPR022682">
    <property type="entry name" value="Calpain_domain_III"/>
</dbReference>
<evidence type="ECO:0000256" key="6">
    <source>
        <dbReference type="PROSITE-ProRule" id="PRU00239"/>
    </source>
</evidence>
<feature type="active site" evidence="5 6">
    <location>
        <position position="420"/>
    </location>
</feature>
<protein>
    <recommendedName>
        <fullName evidence="8">Calpain catalytic domain-containing protein</fullName>
    </recommendedName>
</protein>
<evidence type="ECO:0000313" key="9">
    <source>
        <dbReference type="EMBL" id="EGO58023.1"/>
    </source>
</evidence>
<dbReference type="GeneID" id="20824282"/>
<dbReference type="PROSITE" id="PS50203">
    <property type="entry name" value="CALPAIN_CAT"/>
    <property type="match status" value="1"/>
</dbReference>
<dbReference type="SMART" id="SM00230">
    <property type="entry name" value="CysPc"/>
    <property type="match status" value="1"/>
</dbReference>
<evidence type="ECO:0000259" key="8">
    <source>
        <dbReference type="PROSITE" id="PS50203"/>
    </source>
</evidence>
<dbReference type="Pfam" id="PF00648">
    <property type="entry name" value="Peptidase_C2"/>
    <property type="match status" value="1"/>
</dbReference>
<keyword evidence="2 6" id="KW-0645">Protease</keyword>
<evidence type="ECO:0000256" key="5">
    <source>
        <dbReference type="PIRSR" id="PIRSR622684-1"/>
    </source>
</evidence>
<dbReference type="InterPro" id="IPR001300">
    <property type="entry name" value="Peptidase_C2_calpain_cat"/>
</dbReference>
<dbReference type="AlphaFoldDB" id="F8MMZ9"/>
<name>F8MMZ9_NEUT8</name>
<organism evidence="9 10">
    <name type="scientific">Neurospora tetrasperma (strain FGSC 2508 / ATCC MYA-4615 / P0657)</name>
    <dbReference type="NCBI Taxonomy" id="510951"/>
    <lineage>
        <taxon>Eukaryota</taxon>
        <taxon>Fungi</taxon>
        <taxon>Dikarya</taxon>
        <taxon>Ascomycota</taxon>
        <taxon>Pezizomycotina</taxon>
        <taxon>Sordariomycetes</taxon>
        <taxon>Sordariomycetidae</taxon>
        <taxon>Sordariales</taxon>
        <taxon>Sordariaceae</taxon>
        <taxon>Neurospora</taxon>
    </lineage>
</organism>
<evidence type="ECO:0000313" key="10">
    <source>
        <dbReference type="Proteomes" id="UP000008065"/>
    </source>
</evidence>
<evidence type="ECO:0000256" key="2">
    <source>
        <dbReference type="ARBA" id="ARBA00022670"/>
    </source>
</evidence>
<dbReference type="OrthoDB" id="167576at2759"/>
<evidence type="ECO:0000256" key="4">
    <source>
        <dbReference type="ARBA" id="ARBA00022807"/>
    </source>
</evidence>
<dbReference type="Pfam" id="PF01067">
    <property type="entry name" value="Calpain_III"/>
    <property type="match status" value="1"/>
</dbReference>
<dbReference type="CDD" id="cd00044">
    <property type="entry name" value="CysPc"/>
    <property type="match status" value="1"/>
</dbReference>
<dbReference type="VEuPathDB" id="FungiDB:NEUTE1DRAFT_122335"/>
<dbReference type="SUPFAM" id="SSF49758">
    <property type="entry name" value="Calpain large subunit, middle domain (domain III)"/>
    <property type="match status" value="2"/>
</dbReference>
<feature type="compositionally biased region" description="Gly residues" evidence="7">
    <location>
        <begin position="953"/>
        <end position="963"/>
    </location>
</feature>
<dbReference type="GO" id="GO:0006508">
    <property type="term" value="P:proteolysis"/>
    <property type="evidence" value="ECO:0007669"/>
    <property type="project" value="UniProtKB-KW"/>
</dbReference>
<dbReference type="SMART" id="SM00720">
    <property type="entry name" value="calpain_III"/>
    <property type="match status" value="1"/>
</dbReference>
<feature type="active site" evidence="5 6">
    <location>
        <position position="400"/>
    </location>
</feature>
<dbReference type="PANTHER" id="PTHR46143:SF1">
    <property type="entry name" value="CALPAIN-7"/>
    <property type="match status" value="1"/>
</dbReference>
<gene>
    <name evidence="9" type="ORF">NEUTE1DRAFT_122335</name>
</gene>
<dbReference type="PANTHER" id="PTHR46143">
    <property type="entry name" value="CALPAIN-7"/>
    <property type="match status" value="1"/>
</dbReference>
<dbReference type="InterPro" id="IPR038765">
    <property type="entry name" value="Papain-like_cys_pep_sf"/>
</dbReference>
<dbReference type="InterPro" id="IPR051297">
    <property type="entry name" value="PalB/RIM13"/>
</dbReference>
<feature type="active site" evidence="5 6">
    <location>
        <position position="232"/>
    </location>
</feature>
<dbReference type="KEGG" id="nte:NEUTE1DRAFT122335"/>
<dbReference type="EMBL" id="GL891304">
    <property type="protein sequence ID" value="EGO58023.1"/>
    <property type="molecule type" value="Genomic_DNA"/>
</dbReference>
<dbReference type="GO" id="GO:0004198">
    <property type="term" value="F:calcium-dependent cysteine-type endopeptidase activity"/>
    <property type="evidence" value="ECO:0007669"/>
    <property type="project" value="InterPro"/>
</dbReference>
<dbReference type="MEROPS" id="C02.008"/>
<dbReference type="Gene3D" id="3.90.70.10">
    <property type="entry name" value="Cysteine proteinases"/>
    <property type="match status" value="1"/>
</dbReference>
<dbReference type="PRINTS" id="PR00704">
    <property type="entry name" value="CALPAIN"/>
</dbReference>